<dbReference type="Pfam" id="PF10987">
    <property type="entry name" value="DUF2806"/>
    <property type="match status" value="1"/>
</dbReference>
<dbReference type="Proteomes" id="UP000199517">
    <property type="component" value="Unassembled WGS sequence"/>
</dbReference>
<evidence type="ECO:0008006" key="3">
    <source>
        <dbReference type="Google" id="ProtNLM"/>
    </source>
</evidence>
<reference evidence="2" key="1">
    <citation type="submission" date="2016-10" db="EMBL/GenBank/DDBJ databases">
        <authorList>
            <person name="Varghese N."/>
            <person name="Submissions S."/>
        </authorList>
    </citation>
    <scope>NUCLEOTIDE SEQUENCE [LARGE SCALE GENOMIC DNA]</scope>
    <source>
        <strain evidence="2">DSM 7481</strain>
    </source>
</reference>
<dbReference type="RefSeq" id="WP_092955956.1">
    <property type="nucleotide sequence ID" value="NZ_FOMQ01000015.1"/>
</dbReference>
<protein>
    <recommendedName>
        <fullName evidence="3">DUF2806 domain-containing protein</fullName>
    </recommendedName>
</protein>
<organism evidence="1 2">
    <name type="scientific">Paracidovorax konjaci</name>
    <dbReference type="NCBI Taxonomy" id="32040"/>
    <lineage>
        <taxon>Bacteria</taxon>
        <taxon>Pseudomonadati</taxon>
        <taxon>Pseudomonadota</taxon>
        <taxon>Betaproteobacteria</taxon>
        <taxon>Burkholderiales</taxon>
        <taxon>Comamonadaceae</taxon>
        <taxon>Paracidovorax</taxon>
    </lineage>
</organism>
<dbReference type="EMBL" id="FOMQ01000015">
    <property type="protein sequence ID" value="SFE12981.1"/>
    <property type="molecule type" value="Genomic_DNA"/>
</dbReference>
<evidence type="ECO:0000313" key="2">
    <source>
        <dbReference type="Proteomes" id="UP000199517"/>
    </source>
</evidence>
<proteinExistence type="predicted"/>
<dbReference type="AlphaFoldDB" id="A0A1I1Y0A4"/>
<dbReference type="InterPro" id="IPR021254">
    <property type="entry name" value="DUF2806"/>
</dbReference>
<accession>A0A1I1Y0A4</accession>
<name>A0A1I1Y0A4_9BURK</name>
<dbReference type="OrthoDB" id="886161at2"/>
<sequence length="347" mass="38029">MDFPGEKLVIKLWETLTEKGIGALLSPWQATREGRARNEVRRHEILILAQAETDAVDIRSGKKQLRPDGTLLLTGAAGIPPAAEERIEPTLAYSTMVEYGSRAAAAAVARSEINATKAILFAEEQLANDAQIPSDQNVDEDWLFVWREHAGKVSTEDLQRLWGSVLAGEVKTPGKYSIRTLDFLKALSKVEAEMIGKLASYVINGCIASGQMEYLISKGLSLSTLLQMQEIGVVSGVESLGLTRTYKSVVEGKFIRALVSHSKALVVEHEDASKTLDFDIYTLTAVGRQVLELGSFEPDIEYLRLVGKEFAKNGFSVKLADWQNLSETQGNYFNGIEIPGDDPPSEA</sequence>
<gene>
    <name evidence="1" type="ORF">SAMN04489710_11551</name>
</gene>
<dbReference type="STRING" id="32040.SAMN04489710_11551"/>
<evidence type="ECO:0000313" key="1">
    <source>
        <dbReference type="EMBL" id="SFE12981.1"/>
    </source>
</evidence>
<keyword evidence="2" id="KW-1185">Reference proteome</keyword>